<dbReference type="EnsemblProtists" id="HpaT814708">
    <property type="protein sequence ID" value="HpaP814708"/>
    <property type="gene ID" value="HpaG814708"/>
</dbReference>
<evidence type="ECO:0000313" key="3">
    <source>
        <dbReference type="Proteomes" id="UP000011713"/>
    </source>
</evidence>
<feature type="compositionally biased region" description="Low complexity" evidence="1">
    <location>
        <begin position="155"/>
        <end position="166"/>
    </location>
</feature>
<feature type="region of interest" description="Disordered" evidence="1">
    <location>
        <begin position="1"/>
        <end position="57"/>
    </location>
</feature>
<dbReference type="Proteomes" id="UP000011713">
    <property type="component" value="Unassembled WGS sequence"/>
</dbReference>
<protein>
    <submittedName>
        <fullName evidence="2">Uncharacterized protein</fullName>
    </submittedName>
</protein>
<dbReference type="eggNOG" id="ENOG502SGD0">
    <property type="taxonomic scope" value="Eukaryota"/>
</dbReference>
<name>M4C6H2_HYAAE</name>
<keyword evidence="3" id="KW-1185">Reference proteome</keyword>
<sequence length="278" mass="30972">MQTPHEHEENERVVYSGLETDSPRHNLLLSPDDGSSSAQSRGAALAARTKAAGDGHCGHQLYPRPRYSLFELEDSGDEAGEDVHFNPFESLLRQQQKLIQKTTEAVAPRTEEVVTCCSDTETRHVDSSRTVATGDQSKKKKTKEKRGRERDASRESSSYDSYSNRGLTCSILKPNQTSDRLIADVNTSVDRKLGFEAAESRPARWSSRKPSAADTKNRRKSLSGIQRRRSQVEADDAKRRKSMPANSLEPRAVQNRTIVDGRTDGVFSDQACIDKHCP</sequence>
<organism evidence="2 3">
    <name type="scientific">Hyaloperonospora arabidopsidis (strain Emoy2)</name>
    <name type="common">Downy mildew agent</name>
    <name type="synonym">Peronospora arabidopsidis</name>
    <dbReference type="NCBI Taxonomy" id="559515"/>
    <lineage>
        <taxon>Eukaryota</taxon>
        <taxon>Sar</taxon>
        <taxon>Stramenopiles</taxon>
        <taxon>Oomycota</taxon>
        <taxon>Peronosporomycetes</taxon>
        <taxon>Peronosporales</taxon>
        <taxon>Peronosporaceae</taxon>
        <taxon>Hyaloperonospora</taxon>
    </lineage>
</organism>
<proteinExistence type="predicted"/>
<dbReference type="EMBL" id="ABWE02006041">
    <property type="status" value="NOT_ANNOTATED_CDS"/>
    <property type="molecule type" value="Genomic_DNA"/>
</dbReference>
<reference evidence="2" key="2">
    <citation type="submission" date="2015-06" db="UniProtKB">
        <authorList>
            <consortium name="EnsemblProtists"/>
        </authorList>
    </citation>
    <scope>IDENTIFICATION</scope>
    <source>
        <strain evidence="2">Emoy2</strain>
    </source>
</reference>
<feature type="compositionally biased region" description="Basic and acidic residues" evidence="1">
    <location>
        <begin position="1"/>
        <end position="12"/>
    </location>
</feature>
<dbReference type="HOGENOM" id="CLU_1002710_0_0_1"/>
<evidence type="ECO:0000256" key="1">
    <source>
        <dbReference type="SAM" id="MobiDB-lite"/>
    </source>
</evidence>
<evidence type="ECO:0000313" key="2">
    <source>
        <dbReference type="EnsemblProtists" id="HpaP814708"/>
    </source>
</evidence>
<feature type="region of interest" description="Disordered" evidence="1">
    <location>
        <begin position="118"/>
        <end position="170"/>
    </location>
</feature>
<feature type="region of interest" description="Disordered" evidence="1">
    <location>
        <begin position="198"/>
        <end position="256"/>
    </location>
</feature>
<dbReference type="InParanoid" id="M4C6H2"/>
<dbReference type="AlphaFoldDB" id="M4C6H2"/>
<reference evidence="3" key="1">
    <citation type="journal article" date="2010" name="Science">
        <title>Signatures of adaptation to obligate biotrophy in the Hyaloperonospora arabidopsidis genome.</title>
        <authorList>
            <person name="Baxter L."/>
            <person name="Tripathy S."/>
            <person name="Ishaque N."/>
            <person name="Boot N."/>
            <person name="Cabral A."/>
            <person name="Kemen E."/>
            <person name="Thines M."/>
            <person name="Ah-Fong A."/>
            <person name="Anderson R."/>
            <person name="Badejoko W."/>
            <person name="Bittner-Eddy P."/>
            <person name="Boore J.L."/>
            <person name="Chibucos M.C."/>
            <person name="Coates M."/>
            <person name="Dehal P."/>
            <person name="Delehaunty K."/>
            <person name="Dong S."/>
            <person name="Downton P."/>
            <person name="Dumas B."/>
            <person name="Fabro G."/>
            <person name="Fronick C."/>
            <person name="Fuerstenberg S.I."/>
            <person name="Fulton L."/>
            <person name="Gaulin E."/>
            <person name="Govers F."/>
            <person name="Hughes L."/>
            <person name="Humphray S."/>
            <person name="Jiang R.H."/>
            <person name="Judelson H."/>
            <person name="Kamoun S."/>
            <person name="Kyung K."/>
            <person name="Meijer H."/>
            <person name="Minx P."/>
            <person name="Morris P."/>
            <person name="Nelson J."/>
            <person name="Phuntumart V."/>
            <person name="Qutob D."/>
            <person name="Rehmany A."/>
            <person name="Rougon-Cardoso A."/>
            <person name="Ryden P."/>
            <person name="Torto-Alalibo T."/>
            <person name="Studholme D."/>
            <person name="Wang Y."/>
            <person name="Win J."/>
            <person name="Wood J."/>
            <person name="Clifton S.W."/>
            <person name="Rogers J."/>
            <person name="Van den Ackerveken G."/>
            <person name="Jones J.D."/>
            <person name="McDowell J.M."/>
            <person name="Beynon J."/>
            <person name="Tyler B.M."/>
        </authorList>
    </citation>
    <scope>NUCLEOTIDE SEQUENCE [LARGE SCALE GENOMIC DNA]</scope>
    <source>
        <strain evidence="3">Emoy2</strain>
    </source>
</reference>
<dbReference type="VEuPathDB" id="FungiDB:HpaG814708"/>
<accession>M4C6H2</accession>
<feature type="compositionally biased region" description="Basic residues" evidence="1">
    <location>
        <begin position="217"/>
        <end position="229"/>
    </location>
</feature>